<feature type="compositionally biased region" description="Polar residues" evidence="1">
    <location>
        <begin position="9"/>
        <end position="28"/>
    </location>
</feature>
<evidence type="ECO:0000256" key="1">
    <source>
        <dbReference type="SAM" id="MobiDB-lite"/>
    </source>
</evidence>
<feature type="region of interest" description="Disordered" evidence="1">
    <location>
        <begin position="1"/>
        <end position="30"/>
    </location>
</feature>
<dbReference type="AlphaFoldDB" id="A0AAV4S875"/>
<dbReference type="Proteomes" id="UP001054837">
    <property type="component" value="Unassembled WGS sequence"/>
</dbReference>
<evidence type="ECO:0000313" key="3">
    <source>
        <dbReference type="Proteomes" id="UP001054837"/>
    </source>
</evidence>
<dbReference type="EMBL" id="BPLQ01007314">
    <property type="protein sequence ID" value="GIY29401.1"/>
    <property type="molecule type" value="Genomic_DNA"/>
</dbReference>
<sequence length="81" mass="8956">MFTEKSSPRPLSQKDSNMRQSPGASSFPSPDFLCVNACMRNTFRGLHTTQTHILLSETDDTSSNKEAVTDGKCIKVRPHVS</sequence>
<keyword evidence="3" id="KW-1185">Reference proteome</keyword>
<organism evidence="2 3">
    <name type="scientific">Caerostris darwini</name>
    <dbReference type="NCBI Taxonomy" id="1538125"/>
    <lineage>
        <taxon>Eukaryota</taxon>
        <taxon>Metazoa</taxon>
        <taxon>Ecdysozoa</taxon>
        <taxon>Arthropoda</taxon>
        <taxon>Chelicerata</taxon>
        <taxon>Arachnida</taxon>
        <taxon>Araneae</taxon>
        <taxon>Araneomorphae</taxon>
        <taxon>Entelegynae</taxon>
        <taxon>Araneoidea</taxon>
        <taxon>Araneidae</taxon>
        <taxon>Caerostris</taxon>
    </lineage>
</organism>
<proteinExistence type="predicted"/>
<reference evidence="2 3" key="1">
    <citation type="submission" date="2021-06" db="EMBL/GenBank/DDBJ databases">
        <title>Caerostris darwini draft genome.</title>
        <authorList>
            <person name="Kono N."/>
            <person name="Arakawa K."/>
        </authorList>
    </citation>
    <scope>NUCLEOTIDE SEQUENCE [LARGE SCALE GENOMIC DNA]</scope>
</reference>
<feature type="region of interest" description="Disordered" evidence="1">
    <location>
        <begin position="58"/>
        <end position="81"/>
    </location>
</feature>
<name>A0AAV4S875_9ARAC</name>
<gene>
    <name evidence="2" type="ORF">CDAR_533581</name>
</gene>
<comment type="caution">
    <text evidence="2">The sequence shown here is derived from an EMBL/GenBank/DDBJ whole genome shotgun (WGS) entry which is preliminary data.</text>
</comment>
<protein>
    <submittedName>
        <fullName evidence="2">Uncharacterized protein</fullName>
    </submittedName>
</protein>
<evidence type="ECO:0000313" key="2">
    <source>
        <dbReference type="EMBL" id="GIY29401.1"/>
    </source>
</evidence>
<accession>A0AAV4S875</accession>